<feature type="transmembrane region" description="Helical" evidence="6">
    <location>
        <begin position="112"/>
        <end position="134"/>
    </location>
</feature>
<dbReference type="Pfam" id="PF01810">
    <property type="entry name" value="LysE"/>
    <property type="match status" value="1"/>
</dbReference>
<protein>
    <submittedName>
        <fullName evidence="7">LysE family amino acid efflux protein</fullName>
    </submittedName>
</protein>
<dbReference type="GO" id="GO:0005886">
    <property type="term" value="C:plasma membrane"/>
    <property type="evidence" value="ECO:0007669"/>
    <property type="project" value="UniProtKB-SubCell"/>
</dbReference>
<reference evidence="7 8" key="1">
    <citation type="submission" date="2017-10" db="EMBL/GenBank/DDBJ databases">
        <title>Analysis of the genome sequences of Rhizobium populations associated to common bean (phaseolus vulgaris).</title>
        <authorList>
            <person name="Bustos P."/>
            <person name="Santamaria R.I."/>
            <person name="Miranda-Sanchez F."/>
            <person name="Perez-Carrascal O."/>
            <person name="Juarez S."/>
            <person name="Lozano L."/>
            <person name="Martinez-Flores I."/>
            <person name="Vinuesa P."/>
            <person name="Martinez-Romero E."/>
            <person name="Cevallos M.A."/>
            <person name="Romero D."/>
            <person name="Davila G."/>
            <person name="Gonzalez V."/>
        </authorList>
    </citation>
    <scope>NUCLEOTIDE SEQUENCE [LARGE SCALE GENOMIC DNA]</scope>
    <source>
        <strain evidence="7 8">NXT3</strain>
        <plasmid evidence="8">Plasmid psfrenxt3c</plasmid>
    </source>
</reference>
<dbReference type="AlphaFoldDB" id="A0A2L0HDM8"/>
<dbReference type="PANTHER" id="PTHR30086:SF20">
    <property type="entry name" value="ARGININE EXPORTER PROTEIN ARGO-RELATED"/>
    <property type="match status" value="1"/>
</dbReference>
<keyword evidence="3 6" id="KW-0812">Transmembrane</keyword>
<feature type="transmembrane region" description="Helical" evidence="6">
    <location>
        <begin position="42"/>
        <end position="66"/>
    </location>
</feature>
<dbReference type="Proteomes" id="UP000239340">
    <property type="component" value="Plasmid pSfreNXT3c"/>
</dbReference>
<dbReference type="InterPro" id="IPR001123">
    <property type="entry name" value="LeuE-type"/>
</dbReference>
<dbReference type="RefSeq" id="WP_097525687.1">
    <property type="nucleotide sequence ID" value="NZ_CP024310.1"/>
</dbReference>
<gene>
    <name evidence="7" type="ORF">NXT3_PC00412</name>
</gene>
<dbReference type="PANTHER" id="PTHR30086">
    <property type="entry name" value="ARGININE EXPORTER PROTEIN ARGO"/>
    <property type="match status" value="1"/>
</dbReference>
<proteinExistence type="predicted"/>
<comment type="subcellular location">
    <subcellularLocation>
        <location evidence="1">Cell membrane</location>
        <topology evidence="1">Multi-pass membrane protein</topology>
    </subcellularLocation>
</comment>
<geneLocation type="plasmid" evidence="8">
    <name>psfrenxt3c</name>
</geneLocation>
<evidence type="ECO:0000256" key="1">
    <source>
        <dbReference type="ARBA" id="ARBA00004651"/>
    </source>
</evidence>
<dbReference type="GO" id="GO:0015171">
    <property type="term" value="F:amino acid transmembrane transporter activity"/>
    <property type="evidence" value="ECO:0007669"/>
    <property type="project" value="TreeGrafter"/>
</dbReference>
<evidence type="ECO:0000313" key="7">
    <source>
        <dbReference type="EMBL" id="AUX79576.1"/>
    </source>
</evidence>
<feature type="transmembrane region" description="Helical" evidence="6">
    <location>
        <begin position="146"/>
        <end position="167"/>
    </location>
</feature>
<name>A0A2L0HDM8_RHIFR</name>
<evidence type="ECO:0000256" key="6">
    <source>
        <dbReference type="SAM" id="Phobius"/>
    </source>
</evidence>
<keyword evidence="4 6" id="KW-1133">Transmembrane helix</keyword>
<keyword evidence="2" id="KW-1003">Cell membrane</keyword>
<evidence type="ECO:0000256" key="3">
    <source>
        <dbReference type="ARBA" id="ARBA00022692"/>
    </source>
</evidence>
<dbReference type="EMBL" id="CP024310">
    <property type="protein sequence ID" value="AUX79576.1"/>
    <property type="molecule type" value="Genomic_DNA"/>
</dbReference>
<accession>A0A2L0HDM8</accession>
<dbReference type="PIRSF" id="PIRSF006324">
    <property type="entry name" value="LeuE"/>
    <property type="match status" value="1"/>
</dbReference>
<evidence type="ECO:0000313" key="8">
    <source>
        <dbReference type="Proteomes" id="UP000239340"/>
    </source>
</evidence>
<evidence type="ECO:0000256" key="2">
    <source>
        <dbReference type="ARBA" id="ARBA00022475"/>
    </source>
</evidence>
<organism evidence="7 8">
    <name type="scientific">Rhizobium fredii</name>
    <name type="common">Sinorhizobium fredii</name>
    <dbReference type="NCBI Taxonomy" id="380"/>
    <lineage>
        <taxon>Bacteria</taxon>
        <taxon>Pseudomonadati</taxon>
        <taxon>Pseudomonadota</taxon>
        <taxon>Alphaproteobacteria</taxon>
        <taxon>Hyphomicrobiales</taxon>
        <taxon>Rhizobiaceae</taxon>
        <taxon>Sinorhizobium/Ensifer group</taxon>
        <taxon>Sinorhizobium</taxon>
    </lineage>
</organism>
<keyword evidence="5 6" id="KW-0472">Membrane</keyword>
<keyword evidence="7" id="KW-0614">Plasmid</keyword>
<evidence type="ECO:0000256" key="4">
    <source>
        <dbReference type="ARBA" id="ARBA00022989"/>
    </source>
</evidence>
<sequence length="208" mass="22149">MLSLETLLTFVGAATLLAWVPGPDNLFVLTQSALSGRAVGIYVTLGLCAGLIVHTVAVSLGVAAIFQTSQTAFDALKIVGAIYLLYLSYKAFTSKPDEPEGIKGRAKPAWQMFARGVMMNVTNPKVAIFFLAFLPQFTAPERGSVVLQMLALGGVFIVCAFASFALISVLSGSLSSWLRRSSKSRLWLDRAAGVVFVGIAVKIATSNR</sequence>
<evidence type="ECO:0000256" key="5">
    <source>
        <dbReference type="ARBA" id="ARBA00023136"/>
    </source>
</evidence>